<dbReference type="InterPro" id="IPR010982">
    <property type="entry name" value="Lambda_DNA-bd_dom_sf"/>
</dbReference>
<gene>
    <name evidence="1" type="ORF">H4W30_007626</name>
</gene>
<evidence type="ECO:0000313" key="2">
    <source>
        <dbReference type="Proteomes" id="UP000656548"/>
    </source>
</evidence>
<keyword evidence="2" id="KW-1185">Reference proteome</keyword>
<comment type="caution">
    <text evidence="1">The sequence shown here is derived from an EMBL/GenBank/DDBJ whole genome shotgun (WGS) entry which is preliminary data.</text>
</comment>
<dbReference type="RefSeq" id="WP_192747103.1">
    <property type="nucleotide sequence ID" value="NZ_JADBEJ010000007.1"/>
</dbReference>
<dbReference type="EMBL" id="JADBEJ010000007">
    <property type="protein sequence ID" value="MBE1580545.1"/>
    <property type="molecule type" value="Genomic_DNA"/>
</dbReference>
<accession>A0ABR9LJ92</accession>
<evidence type="ECO:0000313" key="1">
    <source>
        <dbReference type="EMBL" id="MBE1580545.1"/>
    </source>
</evidence>
<reference evidence="1 2" key="1">
    <citation type="submission" date="2020-10" db="EMBL/GenBank/DDBJ databases">
        <title>Sequencing the genomes of 1000 actinobacteria strains.</title>
        <authorList>
            <person name="Klenk H.-P."/>
        </authorList>
    </citation>
    <scope>NUCLEOTIDE SEQUENCE [LARGE SCALE GENOMIC DNA]</scope>
    <source>
        <strain evidence="1 2">DSM 46661</strain>
    </source>
</reference>
<name>A0ABR9LJ92_9PSEU</name>
<protein>
    <submittedName>
        <fullName evidence="1">Transcriptional regulator with XRE-family HTH domain</fullName>
    </submittedName>
</protein>
<sequence length="145" mass="16500">MYSLTEIQEHLEAATQSTISRQMIGYWFSPDKDKLPTDRYLPHLAKFFGVPTAYFYDDEVAREIDDEIKNVLALRALTDNLDEDDTQVLLRSLGDGFTPEQAKQVVNLVRQLKAESVVMKEDTDAGVRRGAAVPLPDFRPPRRNS</sequence>
<proteinExistence type="predicted"/>
<dbReference type="Proteomes" id="UP000656548">
    <property type="component" value="Unassembled WGS sequence"/>
</dbReference>
<dbReference type="Gene3D" id="1.10.260.40">
    <property type="entry name" value="lambda repressor-like DNA-binding domains"/>
    <property type="match status" value="1"/>
</dbReference>
<organism evidence="1 2">
    <name type="scientific">Amycolatopsis roodepoortensis</name>
    <dbReference type="NCBI Taxonomy" id="700274"/>
    <lineage>
        <taxon>Bacteria</taxon>
        <taxon>Bacillati</taxon>
        <taxon>Actinomycetota</taxon>
        <taxon>Actinomycetes</taxon>
        <taxon>Pseudonocardiales</taxon>
        <taxon>Pseudonocardiaceae</taxon>
        <taxon>Amycolatopsis</taxon>
    </lineage>
</organism>